<comment type="caution">
    <text evidence="2">The sequence shown here is derived from an EMBL/GenBank/DDBJ whole genome shotgun (WGS) entry which is preliminary data.</text>
</comment>
<dbReference type="EMBL" id="ATBP01003099">
    <property type="protein sequence ID" value="ETR65196.1"/>
    <property type="molecule type" value="Genomic_DNA"/>
</dbReference>
<dbReference type="PANTHER" id="PTHR42990:SF1">
    <property type="entry name" value="AAA+ ATPASE DOMAIN-CONTAINING PROTEIN"/>
    <property type="match status" value="1"/>
</dbReference>
<dbReference type="AlphaFoldDB" id="A0A1V1NRS0"/>
<dbReference type="Pfam" id="PF13173">
    <property type="entry name" value="AAA_14"/>
    <property type="match status" value="1"/>
</dbReference>
<dbReference type="PANTHER" id="PTHR42990">
    <property type="entry name" value="ATPASE"/>
    <property type="match status" value="1"/>
</dbReference>
<gene>
    <name evidence="2" type="ORF">OMM_14653</name>
</gene>
<feature type="domain" description="AAA" evidence="1">
    <location>
        <begin position="9"/>
        <end position="133"/>
    </location>
</feature>
<dbReference type="Proteomes" id="UP000189670">
    <property type="component" value="Unassembled WGS sequence"/>
</dbReference>
<reference evidence="3" key="1">
    <citation type="submission" date="2012-11" db="EMBL/GenBank/DDBJ databases">
        <authorList>
            <person name="Lucero-Rivera Y.E."/>
            <person name="Tovar-Ramirez D."/>
        </authorList>
    </citation>
    <scope>NUCLEOTIDE SEQUENCE [LARGE SCALE GENOMIC DNA]</scope>
    <source>
        <strain evidence="3">Araruama</strain>
    </source>
</reference>
<organism evidence="2 3">
    <name type="scientific">Candidatus Magnetoglobus multicellularis str. Araruama</name>
    <dbReference type="NCBI Taxonomy" id="890399"/>
    <lineage>
        <taxon>Bacteria</taxon>
        <taxon>Pseudomonadati</taxon>
        <taxon>Thermodesulfobacteriota</taxon>
        <taxon>Desulfobacteria</taxon>
        <taxon>Desulfobacterales</taxon>
        <taxon>Desulfobacteraceae</taxon>
        <taxon>Candidatus Magnetoglobus</taxon>
    </lineage>
</organism>
<dbReference type="InterPro" id="IPR027417">
    <property type="entry name" value="P-loop_NTPase"/>
</dbReference>
<evidence type="ECO:0000313" key="3">
    <source>
        <dbReference type="Proteomes" id="UP000189670"/>
    </source>
</evidence>
<evidence type="ECO:0000259" key="1">
    <source>
        <dbReference type="Pfam" id="PF13173"/>
    </source>
</evidence>
<accession>A0A1V1NRS0</accession>
<protein>
    <recommendedName>
        <fullName evidence="1">AAA domain-containing protein</fullName>
    </recommendedName>
</protein>
<dbReference type="InterPro" id="IPR041682">
    <property type="entry name" value="AAA_14"/>
</dbReference>
<evidence type="ECO:0000313" key="2">
    <source>
        <dbReference type="EMBL" id="ETR65196.1"/>
    </source>
</evidence>
<feature type="non-terminal residue" evidence="2">
    <location>
        <position position="199"/>
    </location>
</feature>
<name>A0A1V1NRS0_9BACT</name>
<proteinExistence type="predicted"/>
<sequence>MKRHPFSSRFSIIVGPRGVGKTTMIIQHLVSWVDNDISSKRILYVPVDHFGVAKHTIYEIAEEFYNYGGQLIAFDEIHKYNNWSLELKSIADRFPKLKIIASGSSALEIWKGSHDLARRAIVQTLEGLSFREYVDLMINIDTSPISLDDLLTNHESIAETYIDKCENKQFKILELFHNYLKTGFFPYFREYQHLEHYYI</sequence>
<dbReference type="SUPFAM" id="SSF52540">
    <property type="entry name" value="P-loop containing nucleoside triphosphate hydrolases"/>
    <property type="match status" value="1"/>
</dbReference>